<feature type="compositionally biased region" description="Polar residues" evidence="12">
    <location>
        <begin position="638"/>
        <end position="654"/>
    </location>
</feature>
<dbReference type="WBParaSite" id="ALUE_0000387601-mRNA-1">
    <property type="protein sequence ID" value="ALUE_0000387601-mRNA-1"/>
    <property type="gene ID" value="ALUE_0000387601"/>
</dbReference>
<evidence type="ECO:0000313" key="15">
    <source>
        <dbReference type="WBParaSite" id="ALUE_0000387601-mRNA-1"/>
    </source>
</evidence>
<feature type="compositionally biased region" description="Basic and acidic residues" evidence="12">
    <location>
        <begin position="532"/>
        <end position="541"/>
    </location>
</feature>
<accession>A0A9J2P298</accession>
<name>A0A9J2P298_ASCLU</name>
<evidence type="ECO:0000256" key="11">
    <source>
        <dbReference type="ARBA" id="ARBA00023242"/>
    </source>
</evidence>
<dbReference type="SMART" id="SM00558">
    <property type="entry name" value="JmjC"/>
    <property type="match status" value="1"/>
</dbReference>
<organism evidence="14 15">
    <name type="scientific">Ascaris lumbricoides</name>
    <name type="common">Giant roundworm</name>
    <dbReference type="NCBI Taxonomy" id="6252"/>
    <lineage>
        <taxon>Eukaryota</taxon>
        <taxon>Metazoa</taxon>
        <taxon>Ecdysozoa</taxon>
        <taxon>Nematoda</taxon>
        <taxon>Chromadorea</taxon>
        <taxon>Rhabditida</taxon>
        <taxon>Spirurina</taxon>
        <taxon>Ascaridomorpha</taxon>
        <taxon>Ascaridoidea</taxon>
        <taxon>Ascarididae</taxon>
        <taxon>Ascaris</taxon>
    </lineage>
</organism>
<keyword evidence="4" id="KW-0862">Zinc</keyword>
<dbReference type="Gene3D" id="1.20.58.1360">
    <property type="match status" value="1"/>
</dbReference>
<keyword evidence="11" id="KW-0539">Nucleus</keyword>
<evidence type="ECO:0000256" key="12">
    <source>
        <dbReference type="SAM" id="MobiDB-lite"/>
    </source>
</evidence>
<dbReference type="Gene3D" id="2.60.120.650">
    <property type="entry name" value="Cupin"/>
    <property type="match status" value="1"/>
</dbReference>
<evidence type="ECO:0000256" key="6">
    <source>
        <dbReference type="ARBA" id="ARBA00022964"/>
    </source>
</evidence>
<keyword evidence="14" id="KW-1185">Reference proteome</keyword>
<reference evidence="15" key="1">
    <citation type="submission" date="2023-03" db="UniProtKB">
        <authorList>
            <consortium name="WormBaseParasite"/>
        </authorList>
    </citation>
    <scope>IDENTIFICATION</scope>
</reference>
<evidence type="ECO:0000256" key="9">
    <source>
        <dbReference type="ARBA" id="ARBA00023015"/>
    </source>
</evidence>
<proteinExistence type="predicted"/>
<protein>
    <submittedName>
        <fullName evidence="15">JmjC domain-containing protein</fullName>
    </submittedName>
</protein>
<feature type="region of interest" description="Disordered" evidence="12">
    <location>
        <begin position="530"/>
        <end position="566"/>
    </location>
</feature>
<keyword evidence="9" id="KW-0805">Transcription regulation</keyword>
<feature type="region of interest" description="Disordered" evidence="12">
    <location>
        <begin position="625"/>
        <end position="654"/>
    </location>
</feature>
<dbReference type="GO" id="GO:0006325">
    <property type="term" value="P:chromatin organization"/>
    <property type="evidence" value="ECO:0007669"/>
    <property type="project" value="UniProtKB-KW"/>
</dbReference>
<keyword evidence="3" id="KW-0863">Zinc-finger</keyword>
<dbReference type="InterPro" id="IPR003347">
    <property type="entry name" value="JmjC_dom"/>
</dbReference>
<keyword evidence="10" id="KW-0804">Transcription</keyword>
<dbReference type="InterPro" id="IPR050690">
    <property type="entry name" value="JHDM1_Histone_Demethylase"/>
</dbReference>
<evidence type="ECO:0000256" key="10">
    <source>
        <dbReference type="ARBA" id="ARBA00023163"/>
    </source>
</evidence>
<dbReference type="Proteomes" id="UP000036681">
    <property type="component" value="Unplaced"/>
</dbReference>
<sequence length="947" mass="106462">MVKTVNEKSGVGAINECGICGPVPAKPSVKGGQQQANLFEEAMQQQANTFWIRCDLCNRWYHGKCVNVEEYESALIDEFHCGCCTVTKGPTTMKQVLLDHRYSFEDATQMNKPTQIGTKRFIEEFKKKSESIPLATEEHVITVEDGYKFAETFNRKDVWKQLYLISSVDGLGLQLPEKGFSLKNCVDVVGVNRMVDTIDVYKQHTYQMSFGRFYELFMAKERPRLYNILSLEFSNSKLSKIVQPPKLVAELSWVRKFWAQGMVEILIRQSLGDTPISHMITSKSILNQHLKAKPEVELFCLLGMKDSYTDFHIDFGGSSVWYHVFEGQKVFYVVAPTEENLIRFTDYQNSWSRTELFFGDLVPKGSIFKVVVNAGETLMIPAGWIHAVWTPCDSLVFGGNFLHSLNIEMQLRIYEMEVFLETDDRFMFPSFELVNWYAAACLLKLFTGFFLLYSLASFLLLSIEANTRKEVVEPSLVSGANALVTSLSRWIARDEAANGDLSGSRWCKVFRRLKRKIELYETTYNRSSKSKAGAEKDESAKSKQFASLSSGEVTNEGEEMDQGEENVIRQPFNKEVDVLSDFKIENKIYDCVVEVSPIKIPKELAFVHENCNNVEVDGAGSMKKRKMLDEQSEDDGRSVQTGASHNTTDGTTNGKQKMDAIELTNNLTEEEMQESHMSMSSRRRTQERMPEATAWVATMAVKPVVLDSHFSLGQSISFLAAVVPHLSREVTHSGSVEGQKNEIGELSACLYTAFGVRSFYEHAQDARGREDALKSLKCVLRSSCTLETVGTPTAKKIPPPHEGVASVNGQVEKAVNDPMAEVIIEQSQTVGTRTTKNIPPPREDMASVSHPVEKTVNDVVAKGLIKQSRKCCYRLQIFVKSVVNAYDQMLGHVGESFVAYNLDMDSSPCSDNFLFSSVTGKSSANSKKKKKASTARQRIARKLNIKY</sequence>
<evidence type="ECO:0000256" key="8">
    <source>
        <dbReference type="ARBA" id="ARBA00023004"/>
    </source>
</evidence>
<dbReference type="GO" id="GO:0005634">
    <property type="term" value="C:nucleus"/>
    <property type="evidence" value="ECO:0007669"/>
    <property type="project" value="UniProtKB-SubCell"/>
</dbReference>
<dbReference type="InterPro" id="IPR011011">
    <property type="entry name" value="Znf_FYVE_PHD"/>
</dbReference>
<dbReference type="AlphaFoldDB" id="A0A9J2P298"/>
<keyword evidence="2" id="KW-0479">Metal-binding</keyword>
<evidence type="ECO:0000256" key="3">
    <source>
        <dbReference type="ARBA" id="ARBA00022771"/>
    </source>
</evidence>
<evidence type="ECO:0000313" key="14">
    <source>
        <dbReference type="Proteomes" id="UP000036681"/>
    </source>
</evidence>
<keyword evidence="8" id="KW-0408">Iron</keyword>
<feature type="compositionally biased region" description="Polar residues" evidence="12">
    <location>
        <begin position="542"/>
        <end position="553"/>
    </location>
</feature>
<dbReference type="SUPFAM" id="SSF51197">
    <property type="entry name" value="Clavaminate synthase-like"/>
    <property type="match status" value="1"/>
</dbReference>
<dbReference type="Gene3D" id="3.30.40.10">
    <property type="entry name" value="Zinc/RING finger domain, C3HC4 (zinc finger)"/>
    <property type="match status" value="1"/>
</dbReference>
<dbReference type="InterPro" id="IPR019786">
    <property type="entry name" value="Zinc_finger_PHD-type_CS"/>
</dbReference>
<dbReference type="InterPro" id="IPR013083">
    <property type="entry name" value="Znf_RING/FYVE/PHD"/>
</dbReference>
<keyword evidence="7" id="KW-0560">Oxidoreductase</keyword>
<dbReference type="GO" id="GO:0008270">
    <property type="term" value="F:zinc ion binding"/>
    <property type="evidence" value="ECO:0007669"/>
    <property type="project" value="UniProtKB-KW"/>
</dbReference>
<feature type="domain" description="JmjC" evidence="13">
    <location>
        <begin position="233"/>
        <end position="418"/>
    </location>
</feature>
<dbReference type="PROSITE" id="PS01359">
    <property type="entry name" value="ZF_PHD_1"/>
    <property type="match status" value="1"/>
</dbReference>
<dbReference type="InterPro" id="IPR041070">
    <property type="entry name" value="JHD"/>
</dbReference>
<evidence type="ECO:0000256" key="4">
    <source>
        <dbReference type="ARBA" id="ARBA00022833"/>
    </source>
</evidence>
<comment type="subcellular location">
    <subcellularLocation>
        <location evidence="1">Nucleus</location>
    </subcellularLocation>
</comment>
<keyword evidence="5" id="KW-0156">Chromatin regulator</keyword>
<evidence type="ECO:0000256" key="2">
    <source>
        <dbReference type="ARBA" id="ARBA00022723"/>
    </source>
</evidence>
<dbReference type="SUPFAM" id="SSF57903">
    <property type="entry name" value="FYVE/PHD zinc finger"/>
    <property type="match status" value="1"/>
</dbReference>
<dbReference type="Pfam" id="PF02373">
    <property type="entry name" value="JmjC"/>
    <property type="match status" value="1"/>
</dbReference>
<dbReference type="GO" id="GO:0051213">
    <property type="term" value="F:dioxygenase activity"/>
    <property type="evidence" value="ECO:0007669"/>
    <property type="project" value="UniProtKB-KW"/>
</dbReference>
<dbReference type="PROSITE" id="PS51184">
    <property type="entry name" value="JMJC"/>
    <property type="match status" value="1"/>
</dbReference>
<dbReference type="SMART" id="SM00249">
    <property type="entry name" value="PHD"/>
    <property type="match status" value="1"/>
</dbReference>
<evidence type="ECO:0000256" key="5">
    <source>
        <dbReference type="ARBA" id="ARBA00022853"/>
    </source>
</evidence>
<evidence type="ECO:0000259" key="13">
    <source>
        <dbReference type="PROSITE" id="PS51184"/>
    </source>
</evidence>
<evidence type="ECO:0000256" key="7">
    <source>
        <dbReference type="ARBA" id="ARBA00023002"/>
    </source>
</evidence>
<feature type="compositionally biased region" description="Acidic residues" evidence="12">
    <location>
        <begin position="555"/>
        <end position="564"/>
    </location>
</feature>
<dbReference type="Pfam" id="PF17811">
    <property type="entry name" value="JHD"/>
    <property type="match status" value="1"/>
</dbReference>
<dbReference type="PANTHER" id="PTHR23123">
    <property type="entry name" value="PHD/F-BOX CONTAINING PROTEIN"/>
    <property type="match status" value="1"/>
</dbReference>
<evidence type="ECO:0000256" key="1">
    <source>
        <dbReference type="ARBA" id="ARBA00004123"/>
    </source>
</evidence>
<keyword evidence="6" id="KW-0223">Dioxygenase</keyword>
<dbReference type="InterPro" id="IPR001965">
    <property type="entry name" value="Znf_PHD"/>
</dbReference>